<dbReference type="AlphaFoldDB" id="A0A4R7CY89"/>
<proteinExistence type="predicted"/>
<evidence type="ECO:0000313" key="3">
    <source>
        <dbReference type="Proteomes" id="UP000294752"/>
    </source>
</evidence>
<dbReference type="PANTHER" id="PTHR21015">
    <property type="entry name" value="UDP-N-ACETYLGLUCOSAMINE--N-ACETYLMURAMYL-(PENTAPEPTIDE) PYROPHOSPHORYL-UNDECAPRENOL N-ACETYLGLUCOSAMINE TRANSFERASE 1"/>
    <property type="match status" value="1"/>
</dbReference>
<dbReference type="GO" id="GO:0016758">
    <property type="term" value="F:hexosyltransferase activity"/>
    <property type="evidence" value="ECO:0007669"/>
    <property type="project" value="InterPro"/>
</dbReference>
<dbReference type="Gene3D" id="3.40.50.2000">
    <property type="entry name" value="Glycogen Phosphorylase B"/>
    <property type="match status" value="2"/>
</dbReference>
<evidence type="ECO:0000259" key="1">
    <source>
        <dbReference type="Pfam" id="PF04101"/>
    </source>
</evidence>
<dbReference type="InterPro" id="IPR007235">
    <property type="entry name" value="Glyco_trans_28_C"/>
</dbReference>
<accession>A0A4R7CY89</accession>
<name>A0A4R7CY89_9SPHI</name>
<dbReference type="Proteomes" id="UP000294752">
    <property type="component" value="Unassembled WGS sequence"/>
</dbReference>
<comment type="caution">
    <text evidence="2">The sequence shown here is derived from an EMBL/GenBank/DDBJ whole genome shotgun (WGS) entry which is preliminary data.</text>
</comment>
<organism evidence="2 3">
    <name type="scientific">Sphingobacterium paludis</name>
    <dbReference type="NCBI Taxonomy" id="1476465"/>
    <lineage>
        <taxon>Bacteria</taxon>
        <taxon>Pseudomonadati</taxon>
        <taxon>Bacteroidota</taxon>
        <taxon>Sphingobacteriia</taxon>
        <taxon>Sphingobacteriales</taxon>
        <taxon>Sphingobacteriaceae</taxon>
        <taxon>Sphingobacterium</taxon>
    </lineage>
</organism>
<keyword evidence="3" id="KW-1185">Reference proteome</keyword>
<dbReference type="EMBL" id="SNZV01000005">
    <property type="protein sequence ID" value="TDS13280.1"/>
    <property type="molecule type" value="Genomic_DNA"/>
</dbReference>
<dbReference type="SUPFAM" id="SSF53756">
    <property type="entry name" value="UDP-Glycosyltransferase/glycogen phosphorylase"/>
    <property type="match status" value="1"/>
</dbReference>
<gene>
    <name evidence="2" type="ORF">B0I21_105416</name>
</gene>
<dbReference type="PANTHER" id="PTHR21015:SF22">
    <property type="entry name" value="GLYCOSYLTRANSFERASE"/>
    <property type="match status" value="1"/>
</dbReference>
<dbReference type="OrthoDB" id="9809594at2"/>
<dbReference type="Pfam" id="PF04101">
    <property type="entry name" value="Glyco_tran_28_C"/>
    <property type="match status" value="1"/>
</dbReference>
<reference evidence="2 3" key="1">
    <citation type="submission" date="2019-03" db="EMBL/GenBank/DDBJ databases">
        <title>Genomic Encyclopedia of Type Strains, Phase III (KMG-III): the genomes of soil and plant-associated and newly described type strains.</title>
        <authorList>
            <person name="Whitman W."/>
        </authorList>
    </citation>
    <scope>NUCLEOTIDE SEQUENCE [LARGE SCALE GENOMIC DNA]</scope>
    <source>
        <strain evidence="2 3">CGMCC 1.12801</strain>
    </source>
</reference>
<keyword evidence="2" id="KW-0808">Transferase</keyword>
<dbReference type="RefSeq" id="WP_133640747.1">
    <property type="nucleotide sequence ID" value="NZ_SNZV01000005.1"/>
</dbReference>
<feature type="domain" description="Glycosyl transferase family 28 C-terminal" evidence="1">
    <location>
        <begin position="224"/>
        <end position="320"/>
    </location>
</feature>
<evidence type="ECO:0000313" key="2">
    <source>
        <dbReference type="EMBL" id="TDS13280.1"/>
    </source>
</evidence>
<protein>
    <submittedName>
        <fullName evidence="2">Putative glycosyltransferase</fullName>
    </submittedName>
</protein>
<sequence>MLYKFSFYIHHHGSGHITRAIAIATFLKTYVPCNITFLGSALAAYQQLIPADIDQLMLPMDVPTVDDLHHQPHELKHLHYAPLHVAGLLARNQMITKHFCENPETLCIVDVSCEILQLARLCGIPAVAIRQHGNRTDLAHTLAYDTAAQIIAPYPELMSEANEEGLYADKTLFTGGFSRYENSGVPSSAEQDKHIAILIGKGGSSLDENFIKHLQASLDSSYTIHVMGEISMEQALENVVMHGHLANPTSILQVCGVVICNAGHNCIMEMGSLRKRIICIPAERPFREQESKAAHLQRLNLAIVIPEHQLIHTDWPSTIAQAQQLDMNAWTKIMDNHALTKIADCLTHTYRQIYSTPQQHHHNHV</sequence>